<feature type="domain" description="Protein kinase" evidence="6">
    <location>
        <begin position="20"/>
        <end position="280"/>
    </location>
</feature>
<evidence type="ECO:0000256" key="1">
    <source>
        <dbReference type="ARBA" id="ARBA00022679"/>
    </source>
</evidence>
<dbReference type="Gene3D" id="1.10.510.10">
    <property type="entry name" value="Transferase(Phosphotransferase) domain 1"/>
    <property type="match status" value="1"/>
</dbReference>
<dbReference type="PANTHER" id="PTHR43289">
    <property type="entry name" value="MITOGEN-ACTIVATED PROTEIN KINASE KINASE KINASE 20-RELATED"/>
    <property type="match status" value="1"/>
</dbReference>
<keyword evidence="3" id="KW-0418">Kinase</keyword>
<dbReference type="Proteomes" id="UP001238179">
    <property type="component" value="Chromosome"/>
</dbReference>
<dbReference type="KEGG" id="msil:METEAL_30460"/>
<dbReference type="SUPFAM" id="SSF56112">
    <property type="entry name" value="Protein kinase-like (PK-like)"/>
    <property type="match status" value="1"/>
</dbReference>
<dbReference type="EMBL" id="AP027080">
    <property type="protein sequence ID" value="BDU73872.1"/>
    <property type="molecule type" value="Genomic_DNA"/>
</dbReference>
<evidence type="ECO:0000256" key="2">
    <source>
        <dbReference type="ARBA" id="ARBA00022741"/>
    </source>
</evidence>
<dbReference type="GO" id="GO:0005524">
    <property type="term" value="F:ATP binding"/>
    <property type="evidence" value="ECO:0007669"/>
    <property type="project" value="UniProtKB-UniRule"/>
</dbReference>
<proteinExistence type="predicted"/>
<reference evidence="8" key="1">
    <citation type="journal article" date="2023" name="Int. J. Syst. Evol. Microbiol.">
        <title>Mesoterricola silvestris gen. nov., sp. nov., Mesoterricola sediminis sp. nov., Geothrix oryzae sp. nov., Geothrix edaphica sp. nov., Geothrix rubra sp. nov., and Geothrix limicola sp. nov., six novel members of Acidobacteriota isolated from soils.</title>
        <authorList>
            <person name="Itoh H."/>
            <person name="Sugisawa Y."/>
            <person name="Mise K."/>
            <person name="Xu Z."/>
            <person name="Kuniyasu M."/>
            <person name="Ushijima N."/>
            <person name="Kawano K."/>
            <person name="Kobayashi E."/>
            <person name="Shiratori Y."/>
            <person name="Masuda Y."/>
            <person name="Senoo K."/>
        </authorList>
    </citation>
    <scope>NUCLEOTIDE SEQUENCE [LARGE SCALE GENOMIC DNA]</scope>
    <source>
        <strain evidence="8">W79</strain>
    </source>
</reference>
<evidence type="ECO:0000313" key="7">
    <source>
        <dbReference type="EMBL" id="BDU73872.1"/>
    </source>
</evidence>
<sequence>MPQPNARPDWYEKGKKDGRYVLGPLLGHGGMGDVVEAWDTILGRLVALKILTHAEPAAMVRFMHEAQLQAKIEHPNICRIYDIEAHEGVPRIAMQLVRGPTLEDATHDLELEEIVAIIAEVAGTLGEAHRRGLIHRDIKPGNILLEPLEGGGWKPVICDFGLALHVDASVLTLPDALTGTPAYMAPEQVRGNRRHIGPPTDVYALGGTLYFLLVGRPPCVSTVTQEMLKVKREQRFPAPRALEPTIPVALETLLLRCLAPAPADRYTTMEALADDLWAFLGRAPRRAARRWRSLAAAAAALGLLAGLGGLAWHRAGTRERAQEAFTRATQEAGNLLAGLHDERERPLHDIRGALARIRAAKIAVRGSGEPAWDLVRGTADFCLADLPAARTALGRAWSLGPAQPGTAYLLGLACARQWLDLEEEPSQRGQAAPEELRAQALAWFHKARGLSRDREEFAQALVSLMGHDLQGALAHCREAEKANPWMREAGALGSLCLTRLARTYLAGGDDAAAERTYREALRWAEDGARQAQSDGDLRHAALVAALGLADLARARGRLTRETVQDLRTRSDQALLIDPDAPTAQADWISTQCLAARHQADAGLDPKPTLDHALAFYWTRTQDPRPPALLAAKRMLNGLTTERDLMRQKTQPCFRPPGA</sequence>
<dbReference type="InterPro" id="IPR017441">
    <property type="entry name" value="Protein_kinase_ATP_BS"/>
</dbReference>
<evidence type="ECO:0000313" key="8">
    <source>
        <dbReference type="Proteomes" id="UP001238179"/>
    </source>
</evidence>
<gene>
    <name evidence="7" type="ORF">METEAL_30460</name>
</gene>
<dbReference type="InterPro" id="IPR011990">
    <property type="entry name" value="TPR-like_helical_dom_sf"/>
</dbReference>
<dbReference type="InterPro" id="IPR008271">
    <property type="entry name" value="Ser/Thr_kinase_AS"/>
</dbReference>
<keyword evidence="2 5" id="KW-0547">Nucleotide-binding</keyword>
<keyword evidence="4 5" id="KW-0067">ATP-binding</keyword>
<dbReference type="GO" id="GO:0004674">
    <property type="term" value="F:protein serine/threonine kinase activity"/>
    <property type="evidence" value="ECO:0007669"/>
    <property type="project" value="TreeGrafter"/>
</dbReference>
<dbReference type="SMART" id="SM00220">
    <property type="entry name" value="S_TKc"/>
    <property type="match status" value="1"/>
</dbReference>
<dbReference type="InterPro" id="IPR011009">
    <property type="entry name" value="Kinase-like_dom_sf"/>
</dbReference>
<evidence type="ECO:0000256" key="3">
    <source>
        <dbReference type="ARBA" id="ARBA00022777"/>
    </source>
</evidence>
<dbReference type="PROSITE" id="PS00107">
    <property type="entry name" value="PROTEIN_KINASE_ATP"/>
    <property type="match status" value="1"/>
</dbReference>
<keyword evidence="8" id="KW-1185">Reference proteome</keyword>
<evidence type="ECO:0000256" key="4">
    <source>
        <dbReference type="ARBA" id="ARBA00022840"/>
    </source>
</evidence>
<organism evidence="7 8">
    <name type="scientific">Mesoterricola silvestris</name>
    <dbReference type="NCBI Taxonomy" id="2927979"/>
    <lineage>
        <taxon>Bacteria</taxon>
        <taxon>Pseudomonadati</taxon>
        <taxon>Acidobacteriota</taxon>
        <taxon>Holophagae</taxon>
        <taxon>Holophagales</taxon>
        <taxon>Holophagaceae</taxon>
        <taxon>Mesoterricola</taxon>
    </lineage>
</organism>
<dbReference type="AlphaFoldDB" id="A0AA48GM01"/>
<dbReference type="Gene3D" id="3.30.200.20">
    <property type="entry name" value="Phosphorylase Kinase, domain 1"/>
    <property type="match status" value="1"/>
</dbReference>
<evidence type="ECO:0000256" key="5">
    <source>
        <dbReference type="PROSITE-ProRule" id="PRU10141"/>
    </source>
</evidence>
<dbReference type="SUPFAM" id="SSF48452">
    <property type="entry name" value="TPR-like"/>
    <property type="match status" value="1"/>
</dbReference>
<keyword evidence="1" id="KW-0808">Transferase</keyword>
<dbReference type="PROSITE" id="PS00108">
    <property type="entry name" value="PROTEIN_KINASE_ST"/>
    <property type="match status" value="1"/>
</dbReference>
<dbReference type="RefSeq" id="WP_316412539.1">
    <property type="nucleotide sequence ID" value="NZ_AP027080.1"/>
</dbReference>
<feature type="binding site" evidence="5">
    <location>
        <position position="49"/>
    </location>
    <ligand>
        <name>ATP</name>
        <dbReference type="ChEBI" id="CHEBI:30616"/>
    </ligand>
</feature>
<dbReference type="Pfam" id="PF00069">
    <property type="entry name" value="Pkinase"/>
    <property type="match status" value="1"/>
</dbReference>
<dbReference type="CDD" id="cd14014">
    <property type="entry name" value="STKc_PknB_like"/>
    <property type="match status" value="1"/>
</dbReference>
<protein>
    <recommendedName>
        <fullName evidence="6">Protein kinase domain-containing protein</fullName>
    </recommendedName>
</protein>
<accession>A0AA48GM01</accession>
<name>A0AA48GM01_9BACT</name>
<dbReference type="PROSITE" id="PS50011">
    <property type="entry name" value="PROTEIN_KINASE_DOM"/>
    <property type="match status" value="1"/>
</dbReference>
<dbReference type="PANTHER" id="PTHR43289:SF6">
    <property type="entry name" value="SERINE_THREONINE-PROTEIN KINASE NEKL-3"/>
    <property type="match status" value="1"/>
</dbReference>
<dbReference type="InterPro" id="IPR000719">
    <property type="entry name" value="Prot_kinase_dom"/>
</dbReference>
<evidence type="ECO:0000259" key="6">
    <source>
        <dbReference type="PROSITE" id="PS50011"/>
    </source>
</evidence>